<dbReference type="FunFam" id="3.40.50.1820:FF:000021">
    <property type="entry name" value="Lipase"/>
    <property type="match status" value="2"/>
</dbReference>
<keyword evidence="2" id="KW-0732">Signal</keyword>
<dbReference type="EMBL" id="JBBCAQ010000036">
    <property type="protein sequence ID" value="KAK7576283.1"/>
    <property type="molecule type" value="Genomic_DNA"/>
</dbReference>
<keyword evidence="10" id="KW-1185">Reference proteome</keyword>
<keyword evidence="3" id="KW-0378">Hydrolase</keyword>
<gene>
    <name evidence="9" type="ORF">V9T40_012569</name>
</gene>
<dbReference type="GO" id="GO:0016787">
    <property type="term" value="F:hydrolase activity"/>
    <property type="evidence" value="ECO:0007669"/>
    <property type="project" value="UniProtKB-KW"/>
</dbReference>
<dbReference type="SUPFAM" id="SSF53474">
    <property type="entry name" value="alpha/beta-Hydrolases"/>
    <property type="match status" value="2"/>
</dbReference>
<accession>A0AAN9T7H6</accession>
<evidence type="ECO:0000256" key="1">
    <source>
        <dbReference type="ARBA" id="ARBA00010701"/>
    </source>
</evidence>
<organism evidence="9 10">
    <name type="scientific">Parthenolecanium corni</name>
    <dbReference type="NCBI Taxonomy" id="536013"/>
    <lineage>
        <taxon>Eukaryota</taxon>
        <taxon>Metazoa</taxon>
        <taxon>Ecdysozoa</taxon>
        <taxon>Arthropoda</taxon>
        <taxon>Hexapoda</taxon>
        <taxon>Insecta</taxon>
        <taxon>Pterygota</taxon>
        <taxon>Neoptera</taxon>
        <taxon>Paraneoptera</taxon>
        <taxon>Hemiptera</taxon>
        <taxon>Sternorrhyncha</taxon>
        <taxon>Coccoidea</taxon>
        <taxon>Coccidae</taxon>
        <taxon>Parthenolecanium</taxon>
    </lineage>
</organism>
<evidence type="ECO:0000256" key="3">
    <source>
        <dbReference type="ARBA" id="ARBA00022801"/>
    </source>
</evidence>
<dbReference type="Pfam" id="PF04083">
    <property type="entry name" value="Abhydro_lipase"/>
    <property type="match status" value="1"/>
</dbReference>
<keyword evidence="5" id="KW-0443">Lipid metabolism</keyword>
<comment type="similarity">
    <text evidence="1">Belongs to the AB hydrolase superfamily. Lipase family.</text>
</comment>
<dbReference type="InterPro" id="IPR006693">
    <property type="entry name" value="AB_hydrolase_lipase"/>
</dbReference>
<dbReference type="Pfam" id="PF00561">
    <property type="entry name" value="Abhydrolase_1"/>
    <property type="match status" value="1"/>
</dbReference>
<evidence type="ECO:0000256" key="2">
    <source>
        <dbReference type="ARBA" id="ARBA00022729"/>
    </source>
</evidence>
<feature type="domain" description="AB hydrolase-1" evidence="7">
    <location>
        <begin position="112"/>
        <end position="415"/>
    </location>
</feature>
<name>A0AAN9T7H6_9HEMI</name>
<dbReference type="PANTHER" id="PTHR11005">
    <property type="entry name" value="LYSOSOMAL ACID LIPASE-RELATED"/>
    <property type="match status" value="1"/>
</dbReference>
<evidence type="ECO:0000256" key="5">
    <source>
        <dbReference type="ARBA" id="ARBA00023098"/>
    </source>
</evidence>
<keyword evidence="6" id="KW-0325">Glycoprotein</keyword>
<evidence type="ECO:0000313" key="9">
    <source>
        <dbReference type="EMBL" id="KAK7576283.1"/>
    </source>
</evidence>
<sequence>MKNLDVFNDSVVQIRVLALYLVFVGVIAKNVSQSMSQRRLTSLNNGYKLLRSRLRSIQNTRGDNFTTTNDFIRREGYPVETHNVTTPDGFKLVMFRIPYGKKSKDNVVDRAPVLIVHGILCSSTDWVISGANNSLAYLLADSGYDVWLANVRGNTYSRENFKYDEFRNKKEYWDFCWHEMGIYDMPSSIDYILSLTGHSQLYYVAHSMGTTIFYVMCSERPQYNKKVKAMISFAPIAYMNHVRSRFMRFLSTVSDPVAWFFNTMGFYEFRPGGKFLIHAGQMACQRNAVTKNICDNVLFLIAGYDTSQLNKTSLPMILAHSPAGASSKQLTHYAQLIRRDRWFGQYDYGAAGNIKKYGSPNPPKYDLSKIKVPITLMYSADDWLSSHEDVQALAQDLPNIFEVVQVPVKPFNHLDFIWAVDAKPRIIRRHGYPAEAHIIQSEDGYLSEYHRIPHGKTKKQVKSPYPVLLHHGFLSLSTDWIVNGPEKSLGYILADKGYDVWMANARGNTYSRNHVTLSPKQKEFYNFSFHEVAIYDLPAAVDYILNITNSQKLIYIGHSLGTTTFYAFASSKPEYNSKILVHVGIAPVAMLSHTTSAVKILLPFAKKVESFYDWYSKGAFLERDLMTSLFAKIICGPSVLNYNACEQLIMYSIYGKDVQQFNTSLMPVLMNNVPAGTTVKNMIHCSQLIRSGKFLQYDYGLKENIIHYNSATPPAYNLSQITVPVKFYYGKNDILADPIDVKLLYQQLPKPMGCKMIDYENWNHVDFLWGIDVNRLFNNDLVLFLRNVTQTPNFIKNTVIDALNERLMNPAVDPPVSEFESYDLIPGVAELNKILKDFPSKNPFSDFTDSAKNHFESNFKKVQTDIYHNMNQVKRAFDDHVQETGKSIKNAAVDVQAYFDTSISKTIEAVQSSTKEIERKMEGALNSFNIFG</sequence>
<comment type="caution">
    <text evidence="9">The sequence shown here is derived from an EMBL/GenBank/DDBJ whole genome shotgun (WGS) entry which is preliminary data.</text>
</comment>
<evidence type="ECO:0000259" key="7">
    <source>
        <dbReference type="Pfam" id="PF00561"/>
    </source>
</evidence>
<evidence type="ECO:0000256" key="4">
    <source>
        <dbReference type="ARBA" id="ARBA00022963"/>
    </source>
</evidence>
<evidence type="ECO:0000313" key="10">
    <source>
        <dbReference type="Proteomes" id="UP001367676"/>
    </source>
</evidence>
<dbReference type="Gene3D" id="3.40.50.1820">
    <property type="entry name" value="alpha/beta hydrolase"/>
    <property type="match status" value="2"/>
</dbReference>
<dbReference type="AlphaFoldDB" id="A0AAN9T7H6"/>
<dbReference type="Proteomes" id="UP001367676">
    <property type="component" value="Unassembled WGS sequence"/>
</dbReference>
<dbReference type="InterPro" id="IPR000073">
    <property type="entry name" value="AB_hydrolase_1"/>
</dbReference>
<protein>
    <submittedName>
        <fullName evidence="9">Uncharacterized protein</fullName>
    </submittedName>
</protein>
<dbReference type="InterPro" id="IPR029058">
    <property type="entry name" value="AB_hydrolase_fold"/>
</dbReference>
<reference evidence="9 10" key="1">
    <citation type="submission" date="2024-03" db="EMBL/GenBank/DDBJ databases">
        <title>Adaptation during the transition from Ophiocordyceps entomopathogen to insect associate is accompanied by gene loss and intensified selection.</title>
        <authorList>
            <person name="Ward C.M."/>
            <person name="Onetto C.A."/>
            <person name="Borneman A.R."/>
        </authorList>
    </citation>
    <scope>NUCLEOTIDE SEQUENCE [LARGE SCALE GENOMIC DNA]</scope>
    <source>
        <strain evidence="9">AWRI1</strain>
        <tissue evidence="9">Single Adult Female</tissue>
    </source>
</reference>
<dbReference type="GO" id="GO:0016042">
    <property type="term" value="P:lipid catabolic process"/>
    <property type="evidence" value="ECO:0007669"/>
    <property type="project" value="UniProtKB-KW"/>
</dbReference>
<keyword evidence="4" id="KW-0442">Lipid degradation</keyword>
<proteinExistence type="inferred from homology"/>
<evidence type="ECO:0000259" key="8">
    <source>
        <dbReference type="Pfam" id="PF04083"/>
    </source>
</evidence>
<feature type="domain" description="Partial AB-hydrolase lipase" evidence="8">
    <location>
        <begin position="425"/>
        <end position="484"/>
    </location>
</feature>
<evidence type="ECO:0000256" key="6">
    <source>
        <dbReference type="ARBA" id="ARBA00023180"/>
    </source>
</evidence>